<dbReference type="Proteomes" id="UP000034805">
    <property type="component" value="Unassembled WGS sequence"/>
</dbReference>
<evidence type="ECO:0000256" key="2">
    <source>
        <dbReference type="ARBA" id="ARBA00006991"/>
    </source>
</evidence>
<sequence>KSLVEPSSSSAADGVLEQSMRPGTCDISHKASKQPCHDSVTAEAQNFKEKFQCIQCGKSFSRLSALKKHQHVHSGDLKKHQVVHSGEKPFRCDKCPKSFSRAGDLKQHKVVHSGEKPFRCDKCPKSFSRA</sequence>
<reference evidence="14 15" key="1">
    <citation type="submission" date="2015-08" db="EMBL/GenBank/DDBJ databases">
        <title>The genome of the Asian arowana (Scleropages formosus).</title>
        <authorList>
            <person name="Tan M.H."/>
            <person name="Gan H.M."/>
            <person name="Croft L.J."/>
            <person name="Austin C.M."/>
        </authorList>
    </citation>
    <scope>NUCLEOTIDE SEQUENCE [LARGE SCALE GENOMIC DNA]</scope>
    <source>
        <strain evidence="14">Aro1</strain>
    </source>
</reference>
<keyword evidence="9" id="KW-0804">Transcription</keyword>
<dbReference type="SUPFAM" id="SSF57667">
    <property type="entry name" value="beta-beta-alpha zinc fingers"/>
    <property type="match status" value="2"/>
</dbReference>
<evidence type="ECO:0000256" key="4">
    <source>
        <dbReference type="ARBA" id="ARBA00022737"/>
    </source>
</evidence>
<dbReference type="GO" id="GO:0005634">
    <property type="term" value="C:nucleus"/>
    <property type="evidence" value="ECO:0007669"/>
    <property type="project" value="UniProtKB-SubCell"/>
</dbReference>
<dbReference type="FunFam" id="3.30.160.60:FF:002343">
    <property type="entry name" value="Zinc finger protein 33A"/>
    <property type="match status" value="1"/>
</dbReference>
<dbReference type="FunFam" id="3.30.160.60:FF:000761">
    <property type="entry name" value="Zinc finger protein 449"/>
    <property type="match status" value="1"/>
</dbReference>
<dbReference type="SMART" id="SM00355">
    <property type="entry name" value="ZnF_C2H2"/>
    <property type="match status" value="2"/>
</dbReference>
<evidence type="ECO:0000256" key="9">
    <source>
        <dbReference type="ARBA" id="ARBA00023163"/>
    </source>
</evidence>
<dbReference type="PANTHER" id="PTHR24393">
    <property type="entry name" value="ZINC FINGER PROTEIN"/>
    <property type="match status" value="1"/>
</dbReference>
<keyword evidence="7" id="KW-0805">Transcription regulation</keyword>
<evidence type="ECO:0000256" key="5">
    <source>
        <dbReference type="ARBA" id="ARBA00022771"/>
    </source>
</evidence>
<accession>A0A0P7W5E2</accession>
<proteinExistence type="inferred from homology"/>
<keyword evidence="6" id="KW-0862">Zinc</keyword>
<keyword evidence="3" id="KW-0479">Metal-binding</keyword>
<dbReference type="InterPro" id="IPR036236">
    <property type="entry name" value="Znf_C2H2_sf"/>
</dbReference>
<gene>
    <name evidence="14" type="ORF">Z043_126187</name>
</gene>
<feature type="non-terminal residue" evidence="14">
    <location>
        <position position="1"/>
    </location>
</feature>
<feature type="compositionally biased region" description="Polar residues" evidence="12">
    <location>
        <begin position="1"/>
        <end position="11"/>
    </location>
</feature>
<feature type="domain" description="C2H2-type" evidence="13">
    <location>
        <begin position="90"/>
        <end position="117"/>
    </location>
</feature>
<feature type="non-terminal residue" evidence="14">
    <location>
        <position position="130"/>
    </location>
</feature>
<evidence type="ECO:0000256" key="10">
    <source>
        <dbReference type="ARBA" id="ARBA00023242"/>
    </source>
</evidence>
<dbReference type="Gene3D" id="3.30.160.60">
    <property type="entry name" value="Classic Zinc Finger"/>
    <property type="match status" value="4"/>
</dbReference>
<dbReference type="InterPro" id="IPR013087">
    <property type="entry name" value="Znf_C2H2_type"/>
</dbReference>
<evidence type="ECO:0000256" key="8">
    <source>
        <dbReference type="ARBA" id="ARBA00023125"/>
    </source>
</evidence>
<dbReference type="PROSITE" id="PS50157">
    <property type="entry name" value="ZINC_FINGER_C2H2_2"/>
    <property type="match status" value="2"/>
</dbReference>
<evidence type="ECO:0000256" key="12">
    <source>
        <dbReference type="SAM" id="MobiDB-lite"/>
    </source>
</evidence>
<protein>
    <recommendedName>
        <fullName evidence="13">C2H2-type domain-containing protein</fullName>
    </recommendedName>
</protein>
<comment type="subcellular location">
    <subcellularLocation>
        <location evidence="1">Nucleus</location>
    </subcellularLocation>
</comment>
<keyword evidence="8" id="KW-0238">DNA-binding</keyword>
<evidence type="ECO:0000256" key="6">
    <source>
        <dbReference type="ARBA" id="ARBA00022833"/>
    </source>
</evidence>
<dbReference type="AlphaFoldDB" id="A0A0P7W5E2"/>
<evidence type="ECO:0000256" key="7">
    <source>
        <dbReference type="ARBA" id="ARBA00023015"/>
    </source>
</evidence>
<feature type="domain" description="C2H2-type" evidence="13">
    <location>
        <begin position="51"/>
        <end position="89"/>
    </location>
</feature>
<dbReference type="PROSITE" id="PS00028">
    <property type="entry name" value="ZINC_FINGER_C2H2_1"/>
    <property type="match status" value="2"/>
</dbReference>
<evidence type="ECO:0000313" key="15">
    <source>
        <dbReference type="Proteomes" id="UP000034805"/>
    </source>
</evidence>
<keyword evidence="5 11" id="KW-0863">Zinc-finger</keyword>
<evidence type="ECO:0000256" key="11">
    <source>
        <dbReference type="PROSITE-ProRule" id="PRU00042"/>
    </source>
</evidence>
<dbReference type="PANTHER" id="PTHR24393:SF15">
    <property type="entry name" value="IP01243P-RELATED"/>
    <property type="match status" value="1"/>
</dbReference>
<evidence type="ECO:0000256" key="3">
    <source>
        <dbReference type="ARBA" id="ARBA00022723"/>
    </source>
</evidence>
<evidence type="ECO:0000313" key="14">
    <source>
        <dbReference type="EMBL" id="KPP56232.1"/>
    </source>
</evidence>
<dbReference type="GO" id="GO:0008270">
    <property type="term" value="F:zinc ion binding"/>
    <property type="evidence" value="ECO:0007669"/>
    <property type="project" value="UniProtKB-KW"/>
</dbReference>
<dbReference type="STRING" id="113540.ENSSFOP00015019863"/>
<evidence type="ECO:0000256" key="1">
    <source>
        <dbReference type="ARBA" id="ARBA00004123"/>
    </source>
</evidence>
<dbReference type="EMBL" id="JARO02023784">
    <property type="protein sequence ID" value="KPP56232.1"/>
    <property type="molecule type" value="Genomic_DNA"/>
</dbReference>
<dbReference type="Pfam" id="PF00096">
    <property type="entry name" value="zf-C2H2"/>
    <property type="match status" value="2"/>
</dbReference>
<organism evidence="14 15">
    <name type="scientific">Scleropages formosus</name>
    <name type="common">Asian bonytongue</name>
    <name type="synonym">Osteoglossum formosum</name>
    <dbReference type="NCBI Taxonomy" id="113540"/>
    <lineage>
        <taxon>Eukaryota</taxon>
        <taxon>Metazoa</taxon>
        <taxon>Chordata</taxon>
        <taxon>Craniata</taxon>
        <taxon>Vertebrata</taxon>
        <taxon>Euteleostomi</taxon>
        <taxon>Actinopterygii</taxon>
        <taxon>Neopterygii</taxon>
        <taxon>Teleostei</taxon>
        <taxon>Osteoglossocephala</taxon>
        <taxon>Osteoglossomorpha</taxon>
        <taxon>Osteoglossiformes</taxon>
        <taxon>Osteoglossidae</taxon>
        <taxon>Scleropages</taxon>
    </lineage>
</organism>
<evidence type="ECO:0000259" key="13">
    <source>
        <dbReference type="PROSITE" id="PS50157"/>
    </source>
</evidence>
<keyword evidence="4" id="KW-0677">Repeat</keyword>
<comment type="similarity">
    <text evidence="2">Belongs to the krueppel C2H2-type zinc-finger protein family.</text>
</comment>
<feature type="region of interest" description="Disordered" evidence="12">
    <location>
        <begin position="1"/>
        <end position="33"/>
    </location>
</feature>
<name>A0A0P7W5E2_SCLFO</name>
<dbReference type="GO" id="GO:0000978">
    <property type="term" value="F:RNA polymerase II cis-regulatory region sequence-specific DNA binding"/>
    <property type="evidence" value="ECO:0007669"/>
    <property type="project" value="TreeGrafter"/>
</dbReference>
<dbReference type="GO" id="GO:0001228">
    <property type="term" value="F:DNA-binding transcription activator activity, RNA polymerase II-specific"/>
    <property type="evidence" value="ECO:0007669"/>
    <property type="project" value="TreeGrafter"/>
</dbReference>
<comment type="caution">
    <text evidence="14">The sequence shown here is derived from an EMBL/GenBank/DDBJ whole genome shotgun (WGS) entry which is preliminary data.</text>
</comment>
<keyword evidence="10" id="KW-0539">Nucleus</keyword>